<reference evidence="12" key="1">
    <citation type="submission" date="2021-01" db="EMBL/GenBank/DDBJ databases">
        <authorList>
            <person name="Corre E."/>
            <person name="Pelletier E."/>
            <person name="Niang G."/>
            <person name="Scheremetjew M."/>
            <person name="Finn R."/>
            <person name="Kale V."/>
            <person name="Holt S."/>
            <person name="Cochrane G."/>
            <person name="Meng A."/>
            <person name="Brown T."/>
            <person name="Cohen L."/>
        </authorList>
    </citation>
    <scope>NUCLEOTIDE SEQUENCE</scope>
    <source>
        <strain evidence="12">Clade-D-RCC2572</strain>
    </source>
</reference>
<dbReference type="GO" id="GO:0005524">
    <property type="term" value="F:ATP binding"/>
    <property type="evidence" value="ECO:0007669"/>
    <property type="project" value="UniProtKB-KW"/>
</dbReference>
<dbReference type="InterPro" id="IPR050238">
    <property type="entry name" value="DNA_Rep/Repair_Clamp_Loader"/>
</dbReference>
<dbReference type="InterPro" id="IPR047854">
    <property type="entry name" value="RFC_lid"/>
</dbReference>
<evidence type="ECO:0000313" key="9">
    <source>
        <dbReference type="EMBL" id="CAD8585080.1"/>
    </source>
</evidence>
<protein>
    <recommendedName>
        <fullName evidence="8">AAA+ ATPase domain-containing protein</fullName>
    </recommendedName>
</protein>
<dbReference type="InterPro" id="IPR003593">
    <property type="entry name" value="AAA+_ATPase"/>
</dbReference>
<evidence type="ECO:0000256" key="7">
    <source>
        <dbReference type="ARBA" id="ARBA00023242"/>
    </source>
</evidence>
<keyword evidence="5" id="KW-0547">Nucleotide-binding</keyword>
<dbReference type="EMBL" id="HBEW01006221">
    <property type="protein sequence ID" value="CAD8585084.1"/>
    <property type="molecule type" value="Transcribed_RNA"/>
</dbReference>
<dbReference type="Pfam" id="PF08542">
    <property type="entry name" value="Rep_fac_C"/>
    <property type="match status" value="1"/>
</dbReference>
<dbReference type="Gene3D" id="1.20.272.10">
    <property type="match status" value="1"/>
</dbReference>
<dbReference type="PANTHER" id="PTHR11669">
    <property type="entry name" value="REPLICATION FACTOR C / DNA POLYMERASE III GAMMA-TAU SUBUNIT"/>
    <property type="match status" value="1"/>
</dbReference>
<name>A0A6U0F8W8_9CHLO</name>
<dbReference type="SMART" id="SM00382">
    <property type="entry name" value="AAA"/>
    <property type="match status" value="1"/>
</dbReference>
<dbReference type="GO" id="GO:0016887">
    <property type="term" value="F:ATP hydrolysis activity"/>
    <property type="evidence" value="ECO:0007669"/>
    <property type="project" value="InterPro"/>
</dbReference>
<dbReference type="NCBIfam" id="NF001679">
    <property type="entry name" value="PRK00440.1"/>
    <property type="match status" value="1"/>
</dbReference>
<dbReference type="CDD" id="cd00009">
    <property type="entry name" value="AAA"/>
    <property type="match status" value="1"/>
</dbReference>
<evidence type="ECO:0000259" key="8">
    <source>
        <dbReference type="SMART" id="SM00382"/>
    </source>
</evidence>
<evidence type="ECO:0000256" key="2">
    <source>
        <dbReference type="ARBA" id="ARBA00005378"/>
    </source>
</evidence>
<dbReference type="PANTHER" id="PTHR11669:SF9">
    <property type="entry name" value="REPLICATION FACTOR C SUBUNIT 5"/>
    <property type="match status" value="1"/>
</dbReference>
<keyword evidence="6" id="KW-0067">ATP-binding</keyword>
<organism evidence="12">
    <name type="scientific">Ostreococcus mediterraneus</name>
    <dbReference type="NCBI Taxonomy" id="1486918"/>
    <lineage>
        <taxon>Eukaryota</taxon>
        <taxon>Viridiplantae</taxon>
        <taxon>Chlorophyta</taxon>
        <taxon>Mamiellophyceae</taxon>
        <taxon>Mamiellales</taxon>
        <taxon>Bathycoccaceae</taxon>
        <taxon>Ostreococcus</taxon>
    </lineage>
</organism>
<evidence type="ECO:0000256" key="1">
    <source>
        <dbReference type="ARBA" id="ARBA00004123"/>
    </source>
</evidence>
<dbReference type="FunFam" id="3.40.50.300:FF:000129">
    <property type="entry name" value="Replication factor C subunit 5"/>
    <property type="match status" value="1"/>
</dbReference>
<comment type="similarity">
    <text evidence="2">Belongs to the activator 1 small subunits family.</text>
</comment>
<sequence length="322" mass="35923">MQTQPWTEKYRPLSLSDVVAHESIIEIINRFASSGSLPHLLFHGPPGTGKTSTVLALAKKLFGTSFTHMVLELNASDARGIDVVRDEIQSFSSTSRPATGRFKLVIMDECDSMTKDAQFALRRIMERYTRHTRFCLIGNYASKIIPALQSRCTKFRFAPINPALVNQRLRYIASEENIKATQGSLEAIQRLGNGDMRKTLNIFQSVSLASKGNVEEEIVYATTGQLHMEDISLLLNCILEQKFEASFSALHNLKRKRGFAIADVIGLLSEAVLRLHLTSSVRTELLLGLAEIEYALTFTGLEKIQMLSLVSIFTAARGIYVH</sequence>
<dbReference type="GO" id="GO:0003677">
    <property type="term" value="F:DNA binding"/>
    <property type="evidence" value="ECO:0007669"/>
    <property type="project" value="InterPro"/>
</dbReference>
<proteinExistence type="inferred from homology"/>
<dbReference type="Gene3D" id="3.40.50.300">
    <property type="entry name" value="P-loop containing nucleotide triphosphate hydrolases"/>
    <property type="match status" value="1"/>
</dbReference>
<dbReference type="GO" id="GO:0005663">
    <property type="term" value="C:DNA replication factor C complex"/>
    <property type="evidence" value="ECO:0007669"/>
    <property type="project" value="TreeGrafter"/>
</dbReference>
<dbReference type="InterPro" id="IPR008921">
    <property type="entry name" value="DNA_pol3_clamp-load_cplx_C"/>
</dbReference>
<dbReference type="InterPro" id="IPR003959">
    <property type="entry name" value="ATPase_AAA_core"/>
</dbReference>
<comment type="subunit">
    <text evidence="3">Heterotetramer of subunits RFC2, RFC3, RFC4 and RFC5 that can form a complex with RFC1.</text>
</comment>
<dbReference type="Gene3D" id="1.10.8.60">
    <property type="match status" value="1"/>
</dbReference>
<feature type="domain" description="AAA+ ATPase" evidence="8">
    <location>
        <begin position="36"/>
        <end position="163"/>
    </location>
</feature>
<dbReference type="EMBL" id="HBEW01006222">
    <property type="protein sequence ID" value="CAD8585086.1"/>
    <property type="molecule type" value="Transcribed_RNA"/>
</dbReference>
<dbReference type="GO" id="GO:0006261">
    <property type="term" value="P:DNA-templated DNA replication"/>
    <property type="evidence" value="ECO:0007669"/>
    <property type="project" value="TreeGrafter"/>
</dbReference>
<keyword evidence="4" id="KW-0235">DNA replication</keyword>
<evidence type="ECO:0000313" key="10">
    <source>
        <dbReference type="EMBL" id="CAD8585082.1"/>
    </source>
</evidence>
<accession>A0A6U0F8W8</accession>
<evidence type="ECO:0000256" key="4">
    <source>
        <dbReference type="ARBA" id="ARBA00022705"/>
    </source>
</evidence>
<comment type="subcellular location">
    <subcellularLocation>
        <location evidence="1">Nucleus</location>
    </subcellularLocation>
</comment>
<dbReference type="GO" id="GO:0005634">
    <property type="term" value="C:nucleus"/>
    <property type="evidence" value="ECO:0007669"/>
    <property type="project" value="UniProtKB-SubCell"/>
</dbReference>
<dbReference type="GO" id="GO:0006281">
    <property type="term" value="P:DNA repair"/>
    <property type="evidence" value="ECO:0007669"/>
    <property type="project" value="TreeGrafter"/>
</dbReference>
<dbReference type="Pfam" id="PF00004">
    <property type="entry name" value="AAA"/>
    <property type="match status" value="1"/>
</dbReference>
<evidence type="ECO:0000256" key="5">
    <source>
        <dbReference type="ARBA" id="ARBA00022741"/>
    </source>
</evidence>
<dbReference type="EMBL" id="HBEW01006220">
    <property type="protein sequence ID" value="CAD8585082.1"/>
    <property type="molecule type" value="Transcribed_RNA"/>
</dbReference>
<evidence type="ECO:0000313" key="12">
    <source>
        <dbReference type="EMBL" id="CAD8585086.1"/>
    </source>
</evidence>
<dbReference type="CDD" id="cd18140">
    <property type="entry name" value="HLD_clamp_RFC"/>
    <property type="match status" value="1"/>
</dbReference>
<dbReference type="InterPro" id="IPR027417">
    <property type="entry name" value="P-loop_NTPase"/>
</dbReference>
<evidence type="ECO:0000313" key="11">
    <source>
        <dbReference type="EMBL" id="CAD8585084.1"/>
    </source>
</evidence>
<gene>
    <name evidence="9" type="ORF">OMED0929_LOCUS5260</name>
    <name evidence="10" type="ORF">OMED0929_LOCUS5261</name>
    <name evidence="11" type="ORF">OMED0929_LOCUS5262</name>
    <name evidence="12" type="ORF">OMED0929_LOCUS5263</name>
</gene>
<dbReference type="GO" id="GO:0003689">
    <property type="term" value="F:DNA clamp loader activity"/>
    <property type="evidence" value="ECO:0007669"/>
    <property type="project" value="TreeGrafter"/>
</dbReference>
<keyword evidence="7" id="KW-0539">Nucleus</keyword>
<dbReference type="SUPFAM" id="SSF48019">
    <property type="entry name" value="post-AAA+ oligomerization domain-like"/>
    <property type="match status" value="1"/>
</dbReference>
<evidence type="ECO:0000256" key="6">
    <source>
        <dbReference type="ARBA" id="ARBA00022840"/>
    </source>
</evidence>
<evidence type="ECO:0000256" key="3">
    <source>
        <dbReference type="ARBA" id="ARBA00011480"/>
    </source>
</evidence>
<dbReference type="InterPro" id="IPR013748">
    <property type="entry name" value="Rep_factorC_C"/>
</dbReference>
<dbReference type="EMBL" id="HBEW01006219">
    <property type="protein sequence ID" value="CAD8585080.1"/>
    <property type="molecule type" value="Transcribed_RNA"/>
</dbReference>
<dbReference type="AlphaFoldDB" id="A0A6U0F8W8"/>
<dbReference type="SUPFAM" id="SSF52540">
    <property type="entry name" value="P-loop containing nucleoside triphosphate hydrolases"/>
    <property type="match status" value="1"/>
</dbReference>